<dbReference type="EMBL" id="SNYR01000001">
    <property type="protein sequence ID" value="TDQ67200.1"/>
    <property type="molecule type" value="Genomic_DNA"/>
</dbReference>
<dbReference type="GO" id="GO:0016787">
    <property type="term" value="F:hydrolase activity"/>
    <property type="evidence" value="ECO:0007669"/>
    <property type="project" value="UniProtKB-KW"/>
</dbReference>
<dbReference type="InterPro" id="IPR029058">
    <property type="entry name" value="AB_hydrolase_fold"/>
</dbReference>
<protein>
    <submittedName>
        <fullName evidence="2">Alpha/beta hydrolase family protein</fullName>
    </submittedName>
</protein>
<dbReference type="PANTHER" id="PTHR37017:SF11">
    <property type="entry name" value="ESTERASE_LIPASE_THIOESTERASE DOMAIN-CONTAINING PROTEIN"/>
    <property type="match status" value="1"/>
</dbReference>
<dbReference type="OrthoDB" id="9814966at2"/>
<sequence length="243" mass="26378">MQQHHEFLLIHGSWHTGACWRHVEAVLQANGHKTHAITLPGHGDGATDVSLEKYVQAIVDYVDAAALDKFVLVGHSAGGTIVCKAAEKLGDTIARLVLISPLLAKDGEALTQAVPPAYADLFAQMAAANDNNQIMVPWEVWRDSFIGDASEEVARAAFDELCPEPFGPLTEAVDLSKFAQLPIAKSYIRCMEDVVFPVGEFGLFPRMYEQIAPCRLVNVQGSHELMYSNPDALADALIKAGRA</sequence>
<dbReference type="RefSeq" id="WP_133571836.1">
    <property type="nucleotide sequence ID" value="NZ_SNYR01000001.1"/>
</dbReference>
<name>A0A4R6VX92_9HYPH</name>
<keyword evidence="2" id="KW-0378">Hydrolase</keyword>
<dbReference type="InterPro" id="IPR000073">
    <property type="entry name" value="AB_hydrolase_1"/>
</dbReference>
<evidence type="ECO:0000313" key="3">
    <source>
        <dbReference type="Proteomes" id="UP000295391"/>
    </source>
</evidence>
<dbReference type="Gene3D" id="3.40.50.1820">
    <property type="entry name" value="alpha/beta hydrolase"/>
    <property type="match status" value="1"/>
</dbReference>
<accession>A0A4R6VX92</accession>
<dbReference type="PANTHER" id="PTHR37017">
    <property type="entry name" value="AB HYDROLASE-1 DOMAIN-CONTAINING PROTEIN-RELATED"/>
    <property type="match status" value="1"/>
</dbReference>
<feature type="domain" description="AB hydrolase-1" evidence="1">
    <location>
        <begin position="7"/>
        <end position="236"/>
    </location>
</feature>
<evidence type="ECO:0000259" key="1">
    <source>
        <dbReference type="Pfam" id="PF12697"/>
    </source>
</evidence>
<dbReference type="AlphaFoldDB" id="A0A4R6VX92"/>
<gene>
    <name evidence="2" type="ORF">ATL17_1207</name>
</gene>
<reference evidence="2 3" key="1">
    <citation type="submission" date="2019-03" db="EMBL/GenBank/DDBJ databases">
        <title>Genomic Encyclopedia of Type Strains, Phase III (KMG-III): the genomes of soil and plant-associated and newly described type strains.</title>
        <authorList>
            <person name="Whitman W."/>
        </authorList>
    </citation>
    <scope>NUCLEOTIDE SEQUENCE [LARGE SCALE GENOMIC DNA]</scope>
    <source>
        <strain evidence="2 3">CGMCC 1.7002</strain>
    </source>
</reference>
<keyword evidence="3" id="KW-1185">Reference proteome</keyword>
<comment type="caution">
    <text evidence="2">The sequence shown here is derived from an EMBL/GenBank/DDBJ whole genome shotgun (WGS) entry which is preliminary data.</text>
</comment>
<evidence type="ECO:0000313" key="2">
    <source>
        <dbReference type="EMBL" id="TDQ67200.1"/>
    </source>
</evidence>
<proteinExistence type="predicted"/>
<dbReference type="InterPro" id="IPR052897">
    <property type="entry name" value="Sec-Metab_Biosynth_Hydrolase"/>
</dbReference>
<dbReference type="Proteomes" id="UP000295391">
    <property type="component" value="Unassembled WGS sequence"/>
</dbReference>
<dbReference type="Pfam" id="PF12697">
    <property type="entry name" value="Abhydrolase_6"/>
    <property type="match status" value="1"/>
</dbReference>
<organism evidence="2 3">
    <name type="scientific">Maritalea mobilis</name>
    <dbReference type="NCBI Taxonomy" id="483324"/>
    <lineage>
        <taxon>Bacteria</taxon>
        <taxon>Pseudomonadati</taxon>
        <taxon>Pseudomonadota</taxon>
        <taxon>Alphaproteobacteria</taxon>
        <taxon>Hyphomicrobiales</taxon>
        <taxon>Devosiaceae</taxon>
        <taxon>Maritalea</taxon>
    </lineage>
</organism>
<dbReference type="SUPFAM" id="SSF53474">
    <property type="entry name" value="alpha/beta-Hydrolases"/>
    <property type="match status" value="1"/>
</dbReference>